<evidence type="ECO:0000256" key="1">
    <source>
        <dbReference type="ARBA" id="ARBA00022737"/>
    </source>
</evidence>
<dbReference type="AlphaFoldDB" id="A0AAV1J0G2"/>
<feature type="region of interest" description="Disordered" evidence="2">
    <location>
        <begin position="1"/>
        <end position="20"/>
    </location>
</feature>
<proteinExistence type="predicted"/>
<gene>
    <name evidence="4" type="ORF">LNINA_LOCUS1813</name>
</gene>
<feature type="domain" description="Nucleotide exchange factor Fes1" evidence="3">
    <location>
        <begin position="35"/>
        <end position="128"/>
    </location>
</feature>
<dbReference type="PANTHER" id="PTHR19316:SF18">
    <property type="entry name" value="HSP70-BINDING PROTEIN 1"/>
    <property type="match status" value="1"/>
</dbReference>
<dbReference type="InterPro" id="IPR050693">
    <property type="entry name" value="Hsp70_NEF-Inhibitors"/>
</dbReference>
<dbReference type="Pfam" id="PF08609">
    <property type="entry name" value="Fes1"/>
    <property type="match status" value="1"/>
</dbReference>
<evidence type="ECO:0000313" key="4">
    <source>
        <dbReference type="EMBL" id="CAK1541863.1"/>
    </source>
</evidence>
<feature type="compositionally biased region" description="Polar residues" evidence="2">
    <location>
        <begin position="1"/>
        <end position="11"/>
    </location>
</feature>
<comment type="caution">
    <text evidence="4">The sequence shown here is derived from an EMBL/GenBank/DDBJ whole genome shotgun (WGS) entry which is preliminary data.</text>
</comment>
<keyword evidence="5" id="KW-1185">Reference proteome</keyword>
<dbReference type="InterPro" id="IPR013918">
    <property type="entry name" value="Nucleotide_exch_fac_Fes1"/>
</dbReference>
<reference evidence="4 5" key="1">
    <citation type="submission" date="2023-11" db="EMBL/GenBank/DDBJ databases">
        <authorList>
            <person name="Okamura Y."/>
        </authorList>
    </citation>
    <scope>NUCLEOTIDE SEQUENCE [LARGE SCALE GENOMIC DNA]</scope>
</reference>
<dbReference type="PANTHER" id="PTHR19316">
    <property type="entry name" value="PROTEIN FOLDING REGULATOR"/>
    <property type="match status" value="1"/>
</dbReference>
<dbReference type="GO" id="GO:0000774">
    <property type="term" value="F:adenyl-nucleotide exchange factor activity"/>
    <property type="evidence" value="ECO:0007669"/>
    <property type="project" value="TreeGrafter"/>
</dbReference>
<protein>
    <recommendedName>
        <fullName evidence="3">Nucleotide exchange factor Fes1 domain-containing protein</fullName>
    </recommendedName>
</protein>
<evidence type="ECO:0000256" key="2">
    <source>
        <dbReference type="SAM" id="MobiDB-lite"/>
    </source>
</evidence>
<dbReference type="Gene3D" id="1.25.10.10">
    <property type="entry name" value="Leucine-rich Repeat Variant"/>
    <property type="match status" value="1"/>
</dbReference>
<dbReference type="EMBL" id="CAVLEF010000002">
    <property type="protein sequence ID" value="CAK1541863.1"/>
    <property type="molecule type" value="Genomic_DNA"/>
</dbReference>
<accession>A0AAV1J0G2</accession>
<dbReference type="GO" id="GO:0005783">
    <property type="term" value="C:endoplasmic reticulum"/>
    <property type="evidence" value="ECO:0007669"/>
    <property type="project" value="TreeGrafter"/>
</dbReference>
<dbReference type="InterPro" id="IPR011989">
    <property type="entry name" value="ARM-like"/>
</dbReference>
<evidence type="ECO:0000313" key="5">
    <source>
        <dbReference type="Proteomes" id="UP001497472"/>
    </source>
</evidence>
<sequence>MDQSNENSRAQISGALMPANDRVTPGVGLPRVRNLQGLLRFAMEATRAEDAPGESQFGPMDEERRKFLEQALKSITVNIAEVLQNAIRVLTDVEKMKSIQLGEELPEDVVTAFENILSYIDDLDVANDFYKVGGFAIFPVCYGSENEEVRGRASRVLAELCQNNPFCQARALECGLLNIILHMLTTEQGPALAKCVSAISSATREFEPACREVVVQGGCEALSRVLSSSDDVSAKTRTAFLMTYLCHHYPPAKEKFIELDIVKVIGEQLSKGRDEVTEHLLSILLALVEDPRVVNQCQNSCRDLQSAIETILRTPELESFQEEKQYCLAMLKVLENCPRAEGTQSEADR</sequence>
<dbReference type="Proteomes" id="UP001497472">
    <property type="component" value="Unassembled WGS sequence"/>
</dbReference>
<organism evidence="4 5">
    <name type="scientific">Leptosia nina</name>
    <dbReference type="NCBI Taxonomy" id="320188"/>
    <lineage>
        <taxon>Eukaryota</taxon>
        <taxon>Metazoa</taxon>
        <taxon>Ecdysozoa</taxon>
        <taxon>Arthropoda</taxon>
        <taxon>Hexapoda</taxon>
        <taxon>Insecta</taxon>
        <taxon>Pterygota</taxon>
        <taxon>Neoptera</taxon>
        <taxon>Endopterygota</taxon>
        <taxon>Lepidoptera</taxon>
        <taxon>Glossata</taxon>
        <taxon>Ditrysia</taxon>
        <taxon>Papilionoidea</taxon>
        <taxon>Pieridae</taxon>
        <taxon>Pierinae</taxon>
        <taxon>Leptosia</taxon>
    </lineage>
</organism>
<dbReference type="InterPro" id="IPR016024">
    <property type="entry name" value="ARM-type_fold"/>
</dbReference>
<dbReference type="SUPFAM" id="SSF48371">
    <property type="entry name" value="ARM repeat"/>
    <property type="match status" value="1"/>
</dbReference>
<name>A0AAV1J0G2_9NEOP</name>
<evidence type="ECO:0000259" key="3">
    <source>
        <dbReference type="Pfam" id="PF08609"/>
    </source>
</evidence>
<keyword evidence="1" id="KW-0677">Repeat</keyword>